<evidence type="ECO:0000313" key="1">
    <source>
        <dbReference type="EMBL" id="QDV33282.1"/>
    </source>
</evidence>
<reference evidence="1 2" key="1">
    <citation type="submission" date="2019-02" db="EMBL/GenBank/DDBJ databases">
        <title>Deep-cultivation of Planctomycetes and their phenomic and genomic characterization uncovers novel biology.</title>
        <authorList>
            <person name="Wiegand S."/>
            <person name="Jogler M."/>
            <person name="Boedeker C."/>
            <person name="Pinto D."/>
            <person name="Vollmers J."/>
            <person name="Rivas-Marin E."/>
            <person name="Kohn T."/>
            <person name="Peeters S.H."/>
            <person name="Heuer A."/>
            <person name="Rast P."/>
            <person name="Oberbeckmann S."/>
            <person name="Bunk B."/>
            <person name="Jeske O."/>
            <person name="Meyerdierks A."/>
            <person name="Storesund J.E."/>
            <person name="Kallscheuer N."/>
            <person name="Luecker S."/>
            <person name="Lage O.M."/>
            <person name="Pohl T."/>
            <person name="Merkel B.J."/>
            <person name="Hornburger P."/>
            <person name="Mueller R.-W."/>
            <person name="Bruemmer F."/>
            <person name="Labrenz M."/>
            <person name="Spormann A.M."/>
            <person name="Op den Camp H."/>
            <person name="Overmann J."/>
            <person name="Amann R."/>
            <person name="Jetten M.S.M."/>
            <person name="Mascher T."/>
            <person name="Medema M.H."/>
            <person name="Devos D.P."/>
            <person name="Kaster A.-K."/>
            <person name="Ovreas L."/>
            <person name="Rohde M."/>
            <person name="Galperin M.Y."/>
            <person name="Jogler C."/>
        </authorList>
    </citation>
    <scope>NUCLEOTIDE SEQUENCE [LARGE SCALE GENOMIC DNA]</scope>
    <source>
        <strain evidence="1 2">ElP</strain>
    </source>
</reference>
<keyword evidence="2" id="KW-1185">Reference proteome</keyword>
<name>A0A518GXJ9_9BACT</name>
<protein>
    <submittedName>
        <fullName evidence="1">Uncharacterized protein</fullName>
    </submittedName>
</protein>
<dbReference type="EMBL" id="CP036426">
    <property type="protein sequence ID" value="QDV33282.1"/>
    <property type="molecule type" value="Genomic_DNA"/>
</dbReference>
<dbReference type="KEGG" id="tpla:ElP_11250"/>
<proteinExistence type="predicted"/>
<dbReference type="Proteomes" id="UP000317835">
    <property type="component" value="Chromosome"/>
</dbReference>
<gene>
    <name evidence="1" type="ORF">ElP_11250</name>
</gene>
<dbReference type="RefSeq" id="WP_145267675.1">
    <property type="nucleotide sequence ID" value="NZ_CP036426.1"/>
</dbReference>
<dbReference type="AlphaFoldDB" id="A0A518GXJ9"/>
<accession>A0A518GXJ9</accession>
<organism evidence="1 2">
    <name type="scientific">Tautonia plasticadhaerens</name>
    <dbReference type="NCBI Taxonomy" id="2527974"/>
    <lineage>
        <taxon>Bacteria</taxon>
        <taxon>Pseudomonadati</taxon>
        <taxon>Planctomycetota</taxon>
        <taxon>Planctomycetia</taxon>
        <taxon>Isosphaerales</taxon>
        <taxon>Isosphaeraceae</taxon>
        <taxon>Tautonia</taxon>
    </lineage>
</organism>
<sequence length="69" mass="7455">MFATRRSRPRRFVPVVDCLASRIAPVGTVPPLQIPPVEAPPADTIPADQQLIDALLTFDEVCATGPMDI</sequence>
<evidence type="ECO:0000313" key="2">
    <source>
        <dbReference type="Proteomes" id="UP000317835"/>
    </source>
</evidence>